<sequence length="306" mass="34723">MANWGELLDELKNEKNPLDIMRRKYLKILNKYTGRNIIAYYSSFLQKPGLEGEEINDNDKNAFMQAVHKLDKNKGLDLILHTPGGNIAATESLVNYLKKIFGNDIRAIVPQIAMSAGTMMALSCKEIIMGKHSNIGPIDPHFSGISCSAVLEEFYRAYEDITKDENYKYIWQPIISKYHPTFLGDCEKAIAWSEQIVKEWLEDNMLKNQKESKKIAESIVKYLSSHKETKSHSRHIHIDECIKYKIVVTPLEELGGEKKGGCKDIQDCILTLHHAYMHTFSNTSAIKIVENQIGNAMITTSGGKKI</sequence>
<dbReference type="eggNOG" id="COG0616">
    <property type="taxonomic scope" value="Bacteria"/>
</dbReference>
<dbReference type="SUPFAM" id="SSF52096">
    <property type="entry name" value="ClpP/crotonase"/>
    <property type="match status" value="1"/>
</dbReference>
<proteinExistence type="predicted"/>
<keyword evidence="1" id="KW-0645">Protease</keyword>
<reference evidence="1" key="1">
    <citation type="submission" date="2006-07" db="EMBL/GenBank/DDBJ databases">
        <authorList>
            <person name="Qin X."/>
            <person name="Weinstock G.M."/>
        </authorList>
    </citation>
    <scope>NUCLEOTIDE SEQUENCE [LARGE SCALE GENOMIC DNA]</scope>
    <source>
        <strain evidence="1">ATCC 10953</strain>
    </source>
</reference>
<protein>
    <submittedName>
        <fullName evidence="1">S24 family serine protease</fullName>
    </submittedName>
</protein>
<dbReference type="GO" id="GO:0016020">
    <property type="term" value="C:membrane"/>
    <property type="evidence" value="ECO:0007669"/>
    <property type="project" value="InterPro"/>
</dbReference>
<gene>
    <name evidence="1" type="ORF">FNP_2357</name>
</gene>
<dbReference type="AlphaFoldDB" id="A5TS71"/>
<dbReference type="GO" id="GO:0006508">
    <property type="term" value="P:proteolysis"/>
    <property type="evidence" value="ECO:0007669"/>
    <property type="project" value="UniProtKB-KW"/>
</dbReference>
<dbReference type="InterPro" id="IPR002825">
    <property type="entry name" value="Pept_S49_ser-pept_pro"/>
</dbReference>
<dbReference type="Pfam" id="PF01972">
    <property type="entry name" value="SDH_protease"/>
    <property type="match status" value="1"/>
</dbReference>
<dbReference type="GeneID" id="45633886"/>
<dbReference type="Gene3D" id="3.90.226.10">
    <property type="entry name" value="2-enoyl-CoA Hydratase, Chain A, domain 1"/>
    <property type="match status" value="1"/>
</dbReference>
<dbReference type="GO" id="GO:0008233">
    <property type="term" value="F:peptidase activity"/>
    <property type="evidence" value="ECO:0007669"/>
    <property type="project" value="UniProtKB-KW"/>
</dbReference>
<accession>A5TS71</accession>
<reference evidence="1" key="2">
    <citation type="submission" date="2007-05" db="EMBL/GenBank/DDBJ databases">
        <title>Genome sequence of Fusobacterium nucleatum subspecies polymorphum - a genetically tractable Fusobacterium.</title>
        <authorList>
            <person name="Karpathy S.E."/>
            <person name="Xiang Q."/>
            <person name="Gioia J."/>
            <person name="Jiang H."/>
            <person name="Liu Y."/>
            <person name="Petrosino J.F."/>
            <person name="Yerrapragada S."/>
            <person name="Fox G.E."/>
            <person name="Kinder Haake S."/>
            <person name="Weinstock G.M."/>
            <person name="Highlander S.K."/>
        </authorList>
    </citation>
    <scope>NUCLEOTIDE SEQUENCE [LARGE SCALE GENOMIC DNA]</scope>
    <source>
        <strain evidence="1">ATCC 10953</strain>
    </source>
</reference>
<dbReference type="Proteomes" id="UP000001921">
    <property type="component" value="Chromosome"/>
</dbReference>
<dbReference type="PANTHER" id="PTHR35984:SF1">
    <property type="entry name" value="PERIPLASMIC SERINE PROTEASE"/>
    <property type="match status" value="1"/>
</dbReference>
<dbReference type="RefSeq" id="WP_005894954.1">
    <property type="nucleotide sequence ID" value="NZ_CM000440.1"/>
</dbReference>
<dbReference type="PANTHER" id="PTHR35984">
    <property type="entry name" value="PERIPLASMIC SERINE PROTEASE"/>
    <property type="match status" value="1"/>
</dbReference>
<evidence type="ECO:0000313" key="1">
    <source>
        <dbReference type="EMBL" id="EDK87746.1"/>
    </source>
</evidence>
<name>A5TS71_FUSNP</name>
<dbReference type="HOGENOM" id="CLU_080131_0_0_0"/>
<dbReference type="EMBL" id="CM000440">
    <property type="protein sequence ID" value="EDK87746.1"/>
    <property type="molecule type" value="Genomic_DNA"/>
</dbReference>
<keyword evidence="1" id="KW-0378">Hydrolase</keyword>
<dbReference type="InterPro" id="IPR029045">
    <property type="entry name" value="ClpP/crotonase-like_dom_sf"/>
</dbReference>
<organism evidence="1">
    <name type="scientific">Fusobacterium polymorphum ATCC 10953</name>
    <dbReference type="NCBI Taxonomy" id="393480"/>
    <lineage>
        <taxon>Bacteria</taxon>
        <taxon>Fusobacteriati</taxon>
        <taxon>Fusobacteriota</taxon>
        <taxon>Fusobacteriia</taxon>
        <taxon>Fusobacteriales</taxon>
        <taxon>Fusobacteriaceae</taxon>
        <taxon>Fusobacterium</taxon>
    </lineage>
</organism>